<dbReference type="EMBL" id="JAHHZF010000004">
    <property type="protein sequence ID" value="MBT9289618.1"/>
    <property type="molecule type" value="Genomic_DNA"/>
</dbReference>
<dbReference type="InterPro" id="IPR038072">
    <property type="entry name" value="GspK_central_sf"/>
</dbReference>
<dbReference type="AlphaFoldDB" id="A0A947D285"/>
<evidence type="ECO:0000259" key="11">
    <source>
        <dbReference type="Pfam" id="PF21687"/>
    </source>
</evidence>
<comment type="similarity">
    <text evidence="2">Belongs to the GSP K family.</text>
</comment>
<evidence type="ECO:0000256" key="4">
    <source>
        <dbReference type="ARBA" id="ARBA00022475"/>
    </source>
</evidence>
<evidence type="ECO:0000256" key="9">
    <source>
        <dbReference type="ARBA" id="ARBA00023136"/>
    </source>
</evidence>
<proteinExistence type="inferred from homology"/>
<dbReference type="RefSeq" id="WP_261968238.1">
    <property type="nucleotide sequence ID" value="NZ_JAHHZF010000004.1"/>
</dbReference>
<dbReference type="InterPro" id="IPR049031">
    <property type="entry name" value="T2SSK_SAM-like_1st"/>
</dbReference>
<evidence type="ECO:0000256" key="2">
    <source>
        <dbReference type="ARBA" id="ARBA00007246"/>
    </source>
</evidence>
<evidence type="ECO:0000256" key="10">
    <source>
        <dbReference type="SAM" id="MobiDB-lite"/>
    </source>
</evidence>
<comment type="subcellular location">
    <subcellularLocation>
        <location evidence="1">Cell inner membrane</location>
    </subcellularLocation>
</comment>
<name>A0A947D285_9HYPH</name>
<keyword evidence="7" id="KW-0653">Protein transport</keyword>
<keyword evidence="8" id="KW-1133">Transmembrane helix</keyword>
<dbReference type="GO" id="GO:0009306">
    <property type="term" value="P:protein secretion"/>
    <property type="evidence" value="ECO:0007669"/>
    <property type="project" value="InterPro"/>
</dbReference>
<dbReference type="GO" id="GO:0005886">
    <property type="term" value="C:plasma membrane"/>
    <property type="evidence" value="ECO:0007669"/>
    <property type="project" value="UniProtKB-SubCell"/>
</dbReference>
<dbReference type="Gene3D" id="1.10.40.60">
    <property type="entry name" value="EpsJ-like"/>
    <property type="match status" value="1"/>
</dbReference>
<dbReference type="Pfam" id="PF21687">
    <property type="entry name" value="T2SSK_1st"/>
    <property type="match status" value="1"/>
</dbReference>
<gene>
    <name evidence="12" type="ORF">KL771_09145</name>
</gene>
<keyword evidence="3" id="KW-0813">Transport</keyword>
<evidence type="ECO:0000256" key="8">
    <source>
        <dbReference type="ARBA" id="ARBA00022989"/>
    </source>
</evidence>
<organism evidence="12 13">
    <name type="scientific">Prosthecodimorpha staleyi</name>
    <dbReference type="NCBI Taxonomy" id="2840188"/>
    <lineage>
        <taxon>Bacteria</taxon>
        <taxon>Pseudomonadati</taxon>
        <taxon>Pseudomonadota</taxon>
        <taxon>Alphaproteobacteria</taxon>
        <taxon>Hyphomicrobiales</taxon>
        <taxon>Ancalomicrobiaceae</taxon>
        <taxon>Prosthecodimorpha</taxon>
    </lineage>
</organism>
<keyword evidence="9" id="KW-0472">Membrane</keyword>
<evidence type="ECO:0000256" key="5">
    <source>
        <dbReference type="ARBA" id="ARBA00022519"/>
    </source>
</evidence>
<evidence type="ECO:0000256" key="3">
    <source>
        <dbReference type="ARBA" id="ARBA00022448"/>
    </source>
</evidence>
<evidence type="ECO:0000313" key="12">
    <source>
        <dbReference type="EMBL" id="MBT9289618.1"/>
    </source>
</evidence>
<evidence type="ECO:0000256" key="7">
    <source>
        <dbReference type="ARBA" id="ARBA00022927"/>
    </source>
</evidence>
<dbReference type="PANTHER" id="PTHR38831">
    <property type="entry name" value="TYPE II SECRETION SYSTEM PROTEIN K"/>
    <property type="match status" value="1"/>
</dbReference>
<dbReference type="PANTHER" id="PTHR38831:SF2">
    <property type="entry name" value="TYPE II SECRETION SYSTEM PROTEIN K"/>
    <property type="match status" value="1"/>
</dbReference>
<dbReference type="SUPFAM" id="SSF158544">
    <property type="entry name" value="GspK insert domain-like"/>
    <property type="match status" value="1"/>
</dbReference>
<keyword evidence="4" id="KW-1003">Cell membrane</keyword>
<comment type="caution">
    <text evidence="12">The sequence shown here is derived from an EMBL/GenBank/DDBJ whole genome shotgun (WGS) entry which is preliminary data.</text>
</comment>
<evidence type="ECO:0000256" key="6">
    <source>
        <dbReference type="ARBA" id="ARBA00022692"/>
    </source>
</evidence>
<evidence type="ECO:0000256" key="1">
    <source>
        <dbReference type="ARBA" id="ARBA00004533"/>
    </source>
</evidence>
<keyword evidence="5" id="KW-0997">Cell inner membrane</keyword>
<dbReference type="InterPro" id="IPR005628">
    <property type="entry name" value="GspK"/>
</dbReference>
<accession>A0A947D285</accession>
<keyword evidence="13" id="KW-1185">Reference proteome</keyword>
<feature type="region of interest" description="Disordered" evidence="10">
    <location>
        <begin position="148"/>
        <end position="167"/>
    </location>
</feature>
<evidence type="ECO:0000313" key="13">
    <source>
        <dbReference type="Proteomes" id="UP000766595"/>
    </source>
</evidence>
<reference evidence="12 13" key="1">
    <citation type="submission" date="2021-06" db="EMBL/GenBank/DDBJ databases">
        <authorList>
            <person name="Grouzdev D.S."/>
            <person name="Koziaeva V."/>
        </authorList>
    </citation>
    <scope>NUCLEOTIDE SEQUENCE [LARGE SCALE GENOMIC DNA]</scope>
    <source>
        <strain evidence="12 13">22</strain>
    </source>
</reference>
<dbReference type="Proteomes" id="UP000766595">
    <property type="component" value="Unassembled WGS sequence"/>
</dbReference>
<feature type="domain" description="T2SS protein K first SAM-like" evidence="11">
    <location>
        <begin position="114"/>
        <end position="200"/>
    </location>
</feature>
<sequence length="305" mass="31862">MKGLLQTGRLAAALRAARASRGAVLLMVLIFGAAASSLAVTAMRSSSAGVRAATVYLDEVRAEELGRAAVDLIAARLASGEPGVRRAGAFAVPFADAVVEVAYIGETARIDLNAATPELLAALFQVAGASPTEARLYADRIVDWRDPDDAKRPSGAEAEDYARAGLPPPGNRNFVHLAELDQVLGLPAGMRQAIAGAVTVASGKAGVDPTIAGRLVVKALSGGEERRADTFIGRRGAGFERREDIVAAFPSSSRAFIDLDPGRAVRATIRVLVRGRFERRFEAVVGSEGGGIDVQVVSWQSYPGS</sequence>
<keyword evidence="6" id="KW-0812">Transmembrane</keyword>
<protein>
    <submittedName>
        <fullName evidence="12">General secretion pathway protein GspK</fullName>
    </submittedName>
</protein>